<dbReference type="PRINTS" id="PR00092">
    <property type="entry name" value="TYROSINASE"/>
</dbReference>
<evidence type="ECO:0000259" key="5">
    <source>
        <dbReference type="Pfam" id="PF00264"/>
    </source>
</evidence>
<feature type="chain" id="PRO_5042607647" description="Tyrosinase copper-binding domain-containing protein" evidence="4">
    <location>
        <begin position="19"/>
        <end position="326"/>
    </location>
</feature>
<evidence type="ECO:0000256" key="4">
    <source>
        <dbReference type="SAM" id="SignalP"/>
    </source>
</evidence>
<evidence type="ECO:0000313" key="6">
    <source>
        <dbReference type="EMBL" id="KAK3303912.1"/>
    </source>
</evidence>
<dbReference type="GO" id="GO:0016491">
    <property type="term" value="F:oxidoreductase activity"/>
    <property type="evidence" value="ECO:0007669"/>
    <property type="project" value="InterPro"/>
</dbReference>
<comment type="caution">
    <text evidence="6">The sequence shown here is derived from an EMBL/GenBank/DDBJ whole genome shotgun (WGS) entry which is preliminary data.</text>
</comment>
<organism evidence="6 7">
    <name type="scientific">Chaetomium strumarium</name>
    <dbReference type="NCBI Taxonomy" id="1170767"/>
    <lineage>
        <taxon>Eukaryota</taxon>
        <taxon>Fungi</taxon>
        <taxon>Dikarya</taxon>
        <taxon>Ascomycota</taxon>
        <taxon>Pezizomycotina</taxon>
        <taxon>Sordariomycetes</taxon>
        <taxon>Sordariomycetidae</taxon>
        <taxon>Sordariales</taxon>
        <taxon>Chaetomiaceae</taxon>
        <taxon>Chaetomium</taxon>
    </lineage>
</organism>
<feature type="domain" description="Tyrosinase copper-binding" evidence="5">
    <location>
        <begin position="69"/>
        <end position="271"/>
    </location>
</feature>
<proteinExistence type="predicted"/>
<dbReference type="GO" id="GO:0046872">
    <property type="term" value="F:metal ion binding"/>
    <property type="evidence" value="ECO:0007669"/>
    <property type="project" value="UniProtKB-KW"/>
</dbReference>
<keyword evidence="2" id="KW-0186">Copper</keyword>
<reference evidence="6" key="1">
    <citation type="journal article" date="2023" name="Mol. Phylogenet. Evol.">
        <title>Genome-scale phylogeny and comparative genomics of the fungal order Sordariales.</title>
        <authorList>
            <person name="Hensen N."/>
            <person name="Bonometti L."/>
            <person name="Westerberg I."/>
            <person name="Brannstrom I.O."/>
            <person name="Guillou S."/>
            <person name="Cros-Aarteil S."/>
            <person name="Calhoun S."/>
            <person name="Haridas S."/>
            <person name="Kuo A."/>
            <person name="Mondo S."/>
            <person name="Pangilinan J."/>
            <person name="Riley R."/>
            <person name="LaButti K."/>
            <person name="Andreopoulos B."/>
            <person name="Lipzen A."/>
            <person name="Chen C."/>
            <person name="Yan M."/>
            <person name="Daum C."/>
            <person name="Ng V."/>
            <person name="Clum A."/>
            <person name="Steindorff A."/>
            <person name="Ohm R.A."/>
            <person name="Martin F."/>
            <person name="Silar P."/>
            <person name="Natvig D.O."/>
            <person name="Lalanne C."/>
            <person name="Gautier V."/>
            <person name="Ament-Velasquez S.L."/>
            <person name="Kruys A."/>
            <person name="Hutchinson M.I."/>
            <person name="Powell A.J."/>
            <person name="Barry K."/>
            <person name="Miller A.N."/>
            <person name="Grigoriev I.V."/>
            <person name="Debuchy R."/>
            <person name="Gladieux P."/>
            <person name="Hiltunen Thoren M."/>
            <person name="Johannesson H."/>
        </authorList>
    </citation>
    <scope>NUCLEOTIDE SEQUENCE</scope>
    <source>
        <strain evidence="6">CBS 333.67</strain>
    </source>
</reference>
<dbReference type="EMBL" id="JAUDZG010000005">
    <property type="protein sequence ID" value="KAK3303912.1"/>
    <property type="molecule type" value="Genomic_DNA"/>
</dbReference>
<evidence type="ECO:0000256" key="2">
    <source>
        <dbReference type="ARBA" id="ARBA00023008"/>
    </source>
</evidence>
<dbReference type="Pfam" id="PF00264">
    <property type="entry name" value="Tyrosinase"/>
    <property type="match status" value="1"/>
</dbReference>
<dbReference type="Proteomes" id="UP001273166">
    <property type="component" value="Unassembled WGS sequence"/>
</dbReference>
<evidence type="ECO:0000256" key="1">
    <source>
        <dbReference type="ARBA" id="ARBA00022723"/>
    </source>
</evidence>
<protein>
    <recommendedName>
        <fullName evidence="5">Tyrosinase copper-binding domain-containing protein</fullName>
    </recommendedName>
</protein>
<dbReference type="SUPFAM" id="SSF48056">
    <property type="entry name" value="Di-copper centre-containing domain"/>
    <property type="match status" value="1"/>
</dbReference>
<dbReference type="InterPro" id="IPR008922">
    <property type="entry name" value="Di-copper_centre_dom_sf"/>
</dbReference>
<dbReference type="PANTHER" id="PTHR11474">
    <property type="entry name" value="TYROSINASE FAMILY MEMBER"/>
    <property type="match status" value="1"/>
</dbReference>
<dbReference type="GeneID" id="87889272"/>
<accession>A0AAJ0GPU7</accession>
<feature type="region of interest" description="Disordered" evidence="3">
    <location>
        <begin position="134"/>
        <end position="153"/>
    </location>
</feature>
<evidence type="ECO:0000256" key="3">
    <source>
        <dbReference type="SAM" id="MobiDB-lite"/>
    </source>
</evidence>
<reference evidence="6" key="2">
    <citation type="submission" date="2023-06" db="EMBL/GenBank/DDBJ databases">
        <authorList>
            <consortium name="Lawrence Berkeley National Laboratory"/>
            <person name="Mondo S.J."/>
            <person name="Hensen N."/>
            <person name="Bonometti L."/>
            <person name="Westerberg I."/>
            <person name="Brannstrom I.O."/>
            <person name="Guillou S."/>
            <person name="Cros-Aarteil S."/>
            <person name="Calhoun S."/>
            <person name="Haridas S."/>
            <person name="Kuo A."/>
            <person name="Pangilinan J."/>
            <person name="Riley R."/>
            <person name="Labutti K."/>
            <person name="Andreopoulos B."/>
            <person name="Lipzen A."/>
            <person name="Chen C."/>
            <person name="Yanf M."/>
            <person name="Daum C."/>
            <person name="Ng V."/>
            <person name="Clum A."/>
            <person name="Steindorff A."/>
            <person name="Ohm R."/>
            <person name="Martin F."/>
            <person name="Silar P."/>
            <person name="Natvig D."/>
            <person name="Lalanne C."/>
            <person name="Gautier V."/>
            <person name="Ament-Velasquez S.L."/>
            <person name="Kruys A."/>
            <person name="Hutchinson M.I."/>
            <person name="Powell A.J."/>
            <person name="Barry K."/>
            <person name="Miller A.N."/>
            <person name="Grigoriev I.V."/>
            <person name="Debuchy R."/>
            <person name="Gladieux P."/>
            <person name="Thoren M.H."/>
            <person name="Johannesson H."/>
        </authorList>
    </citation>
    <scope>NUCLEOTIDE SEQUENCE</scope>
    <source>
        <strain evidence="6">CBS 333.67</strain>
    </source>
</reference>
<keyword evidence="4" id="KW-0732">Signal</keyword>
<gene>
    <name evidence="6" type="ORF">B0T15DRAFT_557322</name>
</gene>
<feature type="signal peptide" evidence="4">
    <location>
        <begin position="1"/>
        <end position="18"/>
    </location>
</feature>
<evidence type="ECO:0000313" key="7">
    <source>
        <dbReference type="Proteomes" id="UP001273166"/>
    </source>
</evidence>
<keyword evidence="7" id="KW-1185">Reference proteome</keyword>
<name>A0AAJ0GPU7_9PEZI</name>
<sequence length="326" mass="35954">MKLSSMLMAAGAIGQAAALPANQARQGCTSPAKRIEWRQLSAADQQSYIKAVLCLKTKPSRMGLSTPLYDDFPHLHFKLNEYIHGGPPFLPWHRYFGVVYENALRECGYEGPGTYWDWTLDTAGLRLSPVMSAETGFGGNGSPNKTETSPGDGRTLQCVDSGPFAALRPEYLAIDPKTMVNFNHCLFRNLPEVSEPAAFETMAAIFGPDGIAEVQATGNWSDYHWALEAGPHGTIHACLGGEMNPTTSPNEPLFFLHHAQVDRLWWLWQQQDPARLSEYNGEASHFGEPGSREVSLDDKLLMGGIEDDVTVRDVIDTQGGRLCYTY</sequence>
<dbReference type="PANTHER" id="PTHR11474:SF126">
    <property type="entry name" value="TYROSINASE-LIKE PROTEIN TYR-1-RELATED"/>
    <property type="match status" value="1"/>
</dbReference>
<dbReference type="AlphaFoldDB" id="A0AAJ0GPU7"/>
<keyword evidence="1" id="KW-0479">Metal-binding</keyword>
<dbReference type="Gene3D" id="1.10.1280.10">
    <property type="entry name" value="Di-copper center containing domain from catechol oxidase"/>
    <property type="match status" value="1"/>
</dbReference>
<dbReference type="InterPro" id="IPR050316">
    <property type="entry name" value="Tyrosinase/Hemocyanin"/>
</dbReference>
<dbReference type="InterPro" id="IPR002227">
    <property type="entry name" value="Tyrosinase_Cu-bd"/>
</dbReference>
<dbReference type="RefSeq" id="XP_062719692.1">
    <property type="nucleotide sequence ID" value="XM_062870443.1"/>
</dbReference>